<protein>
    <submittedName>
        <fullName evidence="2">Uncharacterized protein</fullName>
    </submittedName>
</protein>
<gene>
    <name evidence="2" type="ORF">HU200_062794</name>
</gene>
<proteinExistence type="predicted"/>
<evidence type="ECO:0000256" key="1">
    <source>
        <dbReference type="SAM" id="MobiDB-lite"/>
    </source>
</evidence>
<sequence length="88" mass="9424">MRRQGWHTSEARTRHAGSVGSTRRRISPMRSSTSSGGTLRPRARSPTLLPVGCCGGGAMSPERPFWSDDTRGGSGARGARTRSQLPSQ</sequence>
<evidence type="ECO:0000313" key="2">
    <source>
        <dbReference type="EMBL" id="KAF8652462.1"/>
    </source>
</evidence>
<evidence type="ECO:0000313" key="3">
    <source>
        <dbReference type="Proteomes" id="UP000636709"/>
    </source>
</evidence>
<reference evidence="2" key="1">
    <citation type="submission" date="2020-07" db="EMBL/GenBank/DDBJ databases">
        <title>Genome sequence and genetic diversity analysis of an under-domesticated orphan crop, white fonio (Digitaria exilis).</title>
        <authorList>
            <person name="Bennetzen J.L."/>
            <person name="Chen S."/>
            <person name="Ma X."/>
            <person name="Wang X."/>
            <person name="Yssel A.E.J."/>
            <person name="Chaluvadi S.R."/>
            <person name="Johnson M."/>
            <person name="Gangashetty P."/>
            <person name="Hamidou F."/>
            <person name="Sanogo M.D."/>
            <person name="Zwaenepoel A."/>
            <person name="Wallace J."/>
            <person name="Van De Peer Y."/>
            <person name="Van Deynze A."/>
        </authorList>
    </citation>
    <scope>NUCLEOTIDE SEQUENCE</scope>
    <source>
        <tissue evidence="2">Leaves</tissue>
    </source>
</reference>
<keyword evidence="3" id="KW-1185">Reference proteome</keyword>
<dbReference type="EMBL" id="JACEFO010002656">
    <property type="protein sequence ID" value="KAF8652462.1"/>
    <property type="molecule type" value="Genomic_DNA"/>
</dbReference>
<organism evidence="2 3">
    <name type="scientific">Digitaria exilis</name>
    <dbReference type="NCBI Taxonomy" id="1010633"/>
    <lineage>
        <taxon>Eukaryota</taxon>
        <taxon>Viridiplantae</taxon>
        <taxon>Streptophyta</taxon>
        <taxon>Embryophyta</taxon>
        <taxon>Tracheophyta</taxon>
        <taxon>Spermatophyta</taxon>
        <taxon>Magnoliopsida</taxon>
        <taxon>Liliopsida</taxon>
        <taxon>Poales</taxon>
        <taxon>Poaceae</taxon>
        <taxon>PACMAD clade</taxon>
        <taxon>Panicoideae</taxon>
        <taxon>Panicodae</taxon>
        <taxon>Paniceae</taxon>
        <taxon>Anthephorinae</taxon>
        <taxon>Digitaria</taxon>
    </lineage>
</organism>
<name>A0A835A8E1_9POAL</name>
<dbReference type="Proteomes" id="UP000636709">
    <property type="component" value="Unassembled WGS sequence"/>
</dbReference>
<dbReference type="AlphaFoldDB" id="A0A835A8E1"/>
<feature type="compositionally biased region" description="Low complexity" evidence="1">
    <location>
        <begin position="77"/>
        <end position="88"/>
    </location>
</feature>
<accession>A0A835A8E1</accession>
<feature type="region of interest" description="Disordered" evidence="1">
    <location>
        <begin position="1"/>
        <end position="88"/>
    </location>
</feature>
<comment type="caution">
    <text evidence="2">The sequence shown here is derived from an EMBL/GenBank/DDBJ whole genome shotgun (WGS) entry which is preliminary data.</text>
</comment>